<organism evidence="1 2">
    <name type="scientific">Clonorchis sinensis</name>
    <name type="common">Chinese liver fluke</name>
    <dbReference type="NCBI Taxonomy" id="79923"/>
    <lineage>
        <taxon>Eukaryota</taxon>
        <taxon>Metazoa</taxon>
        <taxon>Spiralia</taxon>
        <taxon>Lophotrochozoa</taxon>
        <taxon>Platyhelminthes</taxon>
        <taxon>Trematoda</taxon>
        <taxon>Digenea</taxon>
        <taxon>Opisthorchiida</taxon>
        <taxon>Opisthorchiata</taxon>
        <taxon>Opisthorchiidae</taxon>
        <taxon>Clonorchis</taxon>
    </lineage>
</organism>
<name>G7Y7I4_CLOSI</name>
<dbReference type="AlphaFoldDB" id="G7Y7I4"/>
<keyword evidence="2" id="KW-1185">Reference proteome</keyword>
<dbReference type="EMBL" id="DF142918">
    <property type="protein sequence ID" value="GAA48919.1"/>
    <property type="molecule type" value="Genomic_DNA"/>
</dbReference>
<dbReference type="Proteomes" id="UP000008909">
    <property type="component" value="Unassembled WGS sequence"/>
</dbReference>
<evidence type="ECO:0000313" key="2">
    <source>
        <dbReference type="Proteomes" id="UP000008909"/>
    </source>
</evidence>
<reference key="2">
    <citation type="submission" date="2011-10" db="EMBL/GenBank/DDBJ databases">
        <title>The genome and transcriptome sequence of Clonorchis sinensis provide insights into the carcinogenic liver fluke.</title>
        <authorList>
            <person name="Wang X."/>
            <person name="Huang Y."/>
            <person name="Chen W."/>
            <person name="Liu H."/>
            <person name="Guo L."/>
            <person name="Chen Y."/>
            <person name="Luo F."/>
            <person name="Zhou W."/>
            <person name="Sun J."/>
            <person name="Mao Q."/>
            <person name="Liang P."/>
            <person name="Zhou C."/>
            <person name="Tian Y."/>
            <person name="Men J."/>
            <person name="Lv X."/>
            <person name="Huang L."/>
            <person name="Zhou J."/>
            <person name="Hu Y."/>
            <person name="Li R."/>
            <person name="Zhang F."/>
            <person name="Lei H."/>
            <person name="Li X."/>
            <person name="Hu X."/>
            <person name="Liang C."/>
            <person name="Xu J."/>
            <person name="Wu Z."/>
            <person name="Yu X."/>
        </authorList>
    </citation>
    <scope>NUCLEOTIDE SEQUENCE</scope>
    <source>
        <strain>Henan</strain>
    </source>
</reference>
<reference evidence="1" key="1">
    <citation type="journal article" date="2011" name="Genome Biol.">
        <title>The draft genome of the carcinogenic human liver fluke Clonorchis sinensis.</title>
        <authorList>
            <person name="Wang X."/>
            <person name="Chen W."/>
            <person name="Huang Y."/>
            <person name="Sun J."/>
            <person name="Men J."/>
            <person name="Liu H."/>
            <person name="Luo F."/>
            <person name="Guo L."/>
            <person name="Lv X."/>
            <person name="Deng C."/>
            <person name="Zhou C."/>
            <person name="Fan Y."/>
            <person name="Li X."/>
            <person name="Huang L."/>
            <person name="Hu Y."/>
            <person name="Liang C."/>
            <person name="Hu X."/>
            <person name="Xu J."/>
            <person name="Yu X."/>
        </authorList>
    </citation>
    <scope>NUCLEOTIDE SEQUENCE [LARGE SCALE GENOMIC DNA]</scope>
    <source>
        <strain evidence="1">Henan</strain>
    </source>
</reference>
<protein>
    <submittedName>
        <fullName evidence="1">Pol-related protein</fullName>
    </submittedName>
</protein>
<accession>G7Y7I4</accession>
<proteinExistence type="predicted"/>
<gene>
    <name evidence="1" type="ORF">CLF_102217</name>
</gene>
<feature type="non-terminal residue" evidence="1">
    <location>
        <position position="1"/>
    </location>
</feature>
<sequence length="367" mass="42397">IRRSLEKGSQLFFKKLTTGDTEDELAFRKMRNRCKSKIRQWNIRKQATILDLARKNRNVLFKYIGYRRRNKSSAFSLRDRNGEPTSDPVVVSEFYRDHYADIILIERIQQAATKMVTGLKSMDYEMSLAVLDLFPLEYRRLQGDLILTYALFEQGLANRFFTVDPANTRRGHGQTTHRNTRMKKQFNRHPGATSCSFSEGQRVLVRDYSGRHPTWTPGLILCGRSKVLYEIQVCPAWWIRHTNQIRLTDEQILLTGPSELSPEILLDTFDLGTLPGNPSAASSEAQPEHGLQPRRWTGRIRKIVRPLQVDPWLGSYVNKVQGGMLGRIPHGSRFTTRTRVLLRPRSLSHARLVKYSGRLPVRHQAEL</sequence>
<evidence type="ECO:0000313" key="1">
    <source>
        <dbReference type="EMBL" id="GAA48919.1"/>
    </source>
</evidence>